<dbReference type="Proteomes" id="UP000177878">
    <property type="component" value="Unassembled WGS sequence"/>
</dbReference>
<reference evidence="2 3" key="1">
    <citation type="journal article" date="2016" name="Nat. Commun.">
        <title>Thousands of microbial genomes shed light on interconnected biogeochemical processes in an aquifer system.</title>
        <authorList>
            <person name="Anantharaman K."/>
            <person name="Brown C.T."/>
            <person name="Hug L.A."/>
            <person name="Sharon I."/>
            <person name="Castelle C.J."/>
            <person name="Probst A.J."/>
            <person name="Thomas B.C."/>
            <person name="Singh A."/>
            <person name="Wilkins M.J."/>
            <person name="Karaoz U."/>
            <person name="Brodie E.L."/>
            <person name="Williams K.H."/>
            <person name="Hubbard S.S."/>
            <person name="Banfield J.F."/>
        </authorList>
    </citation>
    <scope>NUCLEOTIDE SEQUENCE [LARGE SCALE GENOMIC DNA]</scope>
</reference>
<name>A0A1F5RX93_9BACT</name>
<keyword evidence="1" id="KW-0472">Membrane</keyword>
<dbReference type="STRING" id="1797988.A3I35_02785"/>
<gene>
    <name evidence="2" type="ORF">A3I35_02785</name>
</gene>
<dbReference type="AlphaFoldDB" id="A0A1F5RX93"/>
<sequence>MGGLPAGECSEYRDELNKPFLLFSIHYFCLKIKTRIFCFSCLAGRRVILTLFCFYVFLFVKKKMLIYNKIKLD</sequence>
<accession>A0A1F5RX93</accession>
<evidence type="ECO:0000313" key="2">
    <source>
        <dbReference type="EMBL" id="OGF19025.1"/>
    </source>
</evidence>
<organism evidence="2 3">
    <name type="scientific">Candidatus Falkowbacteria bacterium RIFCSPLOWO2_02_FULL_45_15</name>
    <dbReference type="NCBI Taxonomy" id="1797988"/>
    <lineage>
        <taxon>Bacteria</taxon>
        <taxon>Candidatus Falkowiibacteriota</taxon>
    </lineage>
</organism>
<feature type="transmembrane region" description="Helical" evidence="1">
    <location>
        <begin position="43"/>
        <end position="60"/>
    </location>
</feature>
<comment type="caution">
    <text evidence="2">The sequence shown here is derived from an EMBL/GenBank/DDBJ whole genome shotgun (WGS) entry which is preliminary data.</text>
</comment>
<proteinExistence type="predicted"/>
<evidence type="ECO:0000256" key="1">
    <source>
        <dbReference type="SAM" id="Phobius"/>
    </source>
</evidence>
<protein>
    <submittedName>
        <fullName evidence="2">Uncharacterized protein</fullName>
    </submittedName>
</protein>
<keyword evidence="1" id="KW-1133">Transmembrane helix</keyword>
<dbReference type="EMBL" id="MFFV01000040">
    <property type="protein sequence ID" value="OGF19025.1"/>
    <property type="molecule type" value="Genomic_DNA"/>
</dbReference>
<evidence type="ECO:0000313" key="3">
    <source>
        <dbReference type="Proteomes" id="UP000177878"/>
    </source>
</evidence>
<keyword evidence="1" id="KW-0812">Transmembrane</keyword>